<dbReference type="InterPro" id="IPR001503">
    <property type="entry name" value="Glyco_trans_10"/>
</dbReference>
<dbReference type="PANTHER" id="PTHR48438:SF1">
    <property type="entry name" value="ALPHA-(1,3)-FUCOSYLTRANSFERASE C-RELATED"/>
    <property type="match status" value="1"/>
</dbReference>
<keyword evidence="3" id="KW-0812">Transmembrane</keyword>
<accession>A0ABN8N807</accession>
<dbReference type="SUPFAM" id="SSF53756">
    <property type="entry name" value="UDP-Glycosyltransferase/glycogen phosphorylase"/>
    <property type="match status" value="1"/>
</dbReference>
<comment type="similarity">
    <text evidence="3">Belongs to the glycosyltransferase 10 family.</text>
</comment>
<name>A0ABN8N807_9CNID</name>
<dbReference type="Pfam" id="PF00852">
    <property type="entry name" value="Glyco_transf_10"/>
    <property type="match status" value="1"/>
</dbReference>
<keyword evidence="3" id="KW-0808">Transferase</keyword>
<comment type="caution">
    <text evidence="5">The sequence shown here is derived from an EMBL/GenBank/DDBJ whole genome shotgun (WGS) entry which is preliminary data.</text>
</comment>
<evidence type="ECO:0000256" key="1">
    <source>
        <dbReference type="ARBA" id="ARBA00004323"/>
    </source>
</evidence>
<evidence type="ECO:0000256" key="3">
    <source>
        <dbReference type="RuleBase" id="RU003832"/>
    </source>
</evidence>
<keyword evidence="3" id="KW-0328">Glycosyltransferase</keyword>
<keyword evidence="2 3" id="KW-0333">Golgi apparatus</keyword>
<dbReference type="EC" id="2.4.1.-" evidence="3"/>
<gene>
    <name evidence="5" type="ORF">PLOB_00003013</name>
</gene>
<feature type="domain" description="Fucosyltransferase C-terminal" evidence="4">
    <location>
        <begin position="20"/>
        <end position="77"/>
    </location>
</feature>
<dbReference type="EMBL" id="CALNXK010000011">
    <property type="protein sequence ID" value="CAH3043588.1"/>
    <property type="molecule type" value="Genomic_DNA"/>
</dbReference>
<evidence type="ECO:0000313" key="5">
    <source>
        <dbReference type="EMBL" id="CAH3043588.1"/>
    </source>
</evidence>
<keyword evidence="3" id="KW-0472">Membrane</keyword>
<comment type="subcellular location">
    <subcellularLocation>
        <location evidence="1">Golgi apparatus membrane</location>
        <topology evidence="1">Single-pass type II membrane protein</topology>
    </subcellularLocation>
    <subcellularLocation>
        <location evidence="3">Golgi apparatus</location>
        <location evidence="3">Golgi stack membrane</location>
        <topology evidence="3">Single-pass type II membrane protein</topology>
    </subcellularLocation>
</comment>
<dbReference type="PANTHER" id="PTHR48438">
    <property type="entry name" value="ALPHA-(1,3)-FUCOSYLTRANSFERASE C-RELATED"/>
    <property type="match status" value="1"/>
</dbReference>
<sequence>MSHFIDSNFDLFIYFLKEIRKNKKHTAYLEGNDTAYEEYFCWKKQYQRIRTRRACELCKQLHNRSLYTPTRVYTNMTKFWNRKQCKNRMHQLLSLLARFGYGARY</sequence>
<protein>
    <recommendedName>
        <fullName evidence="3">Fucosyltransferase</fullName>
        <ecNumber evidence="3">2.4.1.-</ecNumber>
    </recommendedName>
</protein>
<proteinExistence type="inferred from homology"/>
<organism evidence="5 6">
    <name type="scientific">Porites lobata</name>
    <dbReference type="NCBI Taxonomy" id="104759"/>
    <lineage>
        <taxon>Eukaryota</taxon>
        <taxon>Metazoa</taxon>
        <taxon>Cnidaria</taxon>
        <taxon>Anthozoa</taxon>
        <taxon>Hexacorallia</taxon>
        <taxon>Scleractinia</taxon>
        <taxon>Fungiina</taxon>
        <taxon>Poritidae</taxon>
        <taxon>Porites</taxon>
    </lineage>
</organism>
<evidence type="ECO:0000313" key="6">
    <source>
        <dbReference type="Proteomes" id="UP001159405"/>
    </source>
</evidence>
<dbReference type="Proteomes" id="UP001159405">
    <property type="component" value="Unassembled WGS sequence"/>
</dbReference>
<dbReference type="InterPro" id="IPR055270">
    <property type="entry name" value="Glyco_tran_10_C"/>
</dbReference>
<reference evidence="5 6" key="1">
    <citation type="submission" date="2022-05" db="EMBL/GenBank/DDBJ databases">
        <authorList>
            <consortium name="Genoscope - CEA"/>
            <person name="William W."/>
        </authorList>
    </citation>
    <scope>NUCLEOTIDE SEQUENCE [LARGE SCALE GENOMIC DNA]</scope>
</reference>
<evidence type="ECO:0000256" key="2">
    <source>
        <dbReference type="ARBA" id="ARBA00023034"/>
    </source>
</evidence>
<evidence type="ECO:0000259" key="4">
    <source>
        <dbReference type="Pfam" id="PF00852"/>
    </source>
</evidence>
<keyword evidence="6" id="KW-1185">Reference proteome</keyword>